<feature type="domain" description="VTT" evidence="2">
    <location>
        <begin position="39"/>
        <end position="141"/>
    </location>
</feature>
<keyword evidence="1" id="KW-1133">Transmembrane helix</keyword>
<reference evidence="4" key="1">
    <citation type="journal article" date="2019" name="Int. J. Syst. Evol. Microbiol.">
        <title>The Global Catalogue of Microorganisms (GCM) 10K type strain sequencing project: providing services to taxonomists for standard genome sequencing and annotation.</title>
        <authorList>
            <consortium name="The Broad Institute Genomics Platform"/>
            <consortium name="The Broad Institute Genome Sequencing Center for Infectious Disease"/>
            <person name="Wu L."/>
            <person name="Ma J."/>
        </authorList>
    </citation>
    <scope>NUCLEOTIDE SEQUENCE [LARGE SCALE GENOMIC DNA]</scope>
    <source>
        <strain evidence="4">JCM 17728</strain>
    </source>
</reference>
<dbReference type="RefSeq" id="WP_345291267.1">
    <property type="nucleotide sequence ID" value="NZ_BAABFV010000001.1"/>
</dbReference>
<dbReference type="Proteomes" id="UP001501011">
    <property type="component" value="Unassembled WGS sequence"/>
</dbReference>
<feature type="transmembrane region" description="Helical" evidence="1">
    <location>
        <begin position="12"/>
        <end position="36"/>
    </location>
</feature>
<protein>
    <submittedName>
        <fullName evidence="3">YqaA family protein</fullName>
    </submittedName>
</protein>
<name>A0ABP8IAZ3_9GAMM</name>
<dbReference type="EMBL" id="BAABFV010000001">
    <property type="protein sequence ID" value="GAA4354813.1"/>
    <property type="molecule type" value="Genomic_DNA"/>
</dbReference>
<proteinExistence type="predicted"/>
<dbReference type="InterPro" id="IPR032816">
    <property type="entry name" value="VTT_dom"/>
</dbReference>
<feature type="transmembrane region" description="Helical" evidence="1">
    <location>
        <begin position="121"/>
        <end position="143"/>
    </location>
</feature>
<organism evidence="3 4">
    <name type="scientific">Kangiella marina</name>
    <dbReference type="NCBI Taxonomy" id="1079178"/>
    <lineage>
        <taxon>Bacteria</taxon>
        <taxon>Pseudomonadati</taxon>
        <taxon>Pseudomonadota</taxon>
        <taxon>Gammaproteobacteria</taxon>
        <taxon>Kangiellales</taxon>
        <taxon>Kangiellaceae</taxon>
        <taxon>Kangiella</taxon>
    </lineage>
</organism>
<evidence type="ECO:0000256" key="1">
    <source>
        <dbReference type="SAM" id="Phobius"/>
    </source>
</evidence>
<dbReference type="InterPro" id="IPR051311">
    <property type="entry name" value="DedA_domain"/>
</dbReference>
<keyword evidence="1" id="KW-0812">Transmembrane</keyword>
<sequence>MELLIDYGYQGLFVAAFLSATILPLSSELVLTTLLLNGLSPTWLVIIATVGNVLGSLINYCLGFWASKSFIQKWLRISDADFLKAEHRFNKYGLTALLFAWVPIIGDPITVIAGILRVKLLWFIILVTTGKFLRYFLLAYFLIGEFPS</sequence>
<evidence type="ECO:0000259" key="2">
    <source>
        <dbReference type="Pfam" id="PF09335"/>
    </source>
</evidence>
<dbReference type="Pfam" id="PF09335">
    <property type="entry name" value="VTT_dom"/>
    <property type="match status" value="1"/>
</dbReference>
<evidence type="ECO:0000313" key="4">
    <source>
        <dbReference type="Proteomes" id="UP001501011"/>
    </source>
</evidence>
<evidence type="ECO:0000313" key="3">
    <source>
        <dbReference type="EMBL" id="GAA4354813.1"/>
    </source>
</evidence>
<feature type="transmembrane region" description="Helical" evidence="1">
    <location>
        <begin position="42"/>
        <end position="66"/>
    </location>
</feature>
<gene>
    <name evidence="3" type="ORF">GCM10023151_01230</name>
</gene>
<accession>A0ABP8IAZ3</accession>
<feature type="transmembrane region" description="Helical" evidence="1">
    <location>
        <begin position="92"/>
        <end position="115"/>
    </location>
</feature>
<comment type="caution">
    <text evidence="3">The sequence shown here is derived from an EMBL/GenBank/DDBJ whole genome shotgun (WGS) entry which is preliminary data.</text>
</comment>
<dbReference type="PANTHER" id="PTHR42709:SF4">
    <property type="entry name" value="INNER MEMBRANE PROTEIN YQAA"/>
    <property type="match status" value="1"/>
</dbReference>
<keyword evidence="4" id="KW-1185">Reference proteome</keyword>
<dbReference type="PANTHER" id="PTHR42709">
    <property type="entry name" value="ALKALINE PHOSPHATASE LIKE PROTEIN"/>
    <property type="match status" value="1"/>
</dbReference>
<keyword evidence="1" id="KW-0472">Membrane</keyword>